<feature type="signal peptide" evidence="2">
    <location>
        <begin position="1"/>
        <end position="20"/>
    </location>
</feature>
<name>A0ABZ1PRG8_9ACTN</name>
<dbReference type="RefSeq" id="WP_328376198.1">
    <property type="nucleotide sequence ID" value="NZ_CP107941.1"/>
</dbReference>
<evidence type="ECO:0000256" key="1">
    <source>
        <dbReference type="SAM" id="MobiDB-lite"/>
    </source>
</evidence>
<organism evidence="3 4">
    <name type="scientific">Micromonospora zamorensis</name>
    <dbReference type="NCBI Taxonomy" id="709883"/>
    <lineage>
        <taxon>Bacteria</taxon>
        <taxon>Bacillati</taxon>
        <taxon>Actinomycetota</taxon>
        <taxon>Actinomycetes</taxon>
        <taxon>Micromonosporales</taxon>
        <taxon>Micromonosporaceae</taxon>
        <taxon>Micromonospora</taxon>
    </lineage>
</organism>
<accession>A0ABZ1PRG8</accession>
<gene>
    <name evidence="3" type="ORF">OG375_16560</name>
</gene>
<keyword evidence="4" id="KW-1185">Reference proteome</keyword>
<evidence type="ECO:0000313" key="3">
    <source>
        <dbReference type="EMBL" id="WUI85838.1"/>
    </source>
</evidence>
<dbReference type="Proteomes" id="UP001346877">
    <property type="component" value="Chromosome"/>
</dbReference>
<feature type="chain" id="PRO_5046174150" description="Lipoprotein" evidence="2">
    <location>
        <begin position="21"/>
        <end position="166"/>
    </location>
</feature>
<evidence type="ECO:0000313" key="4">
    <source>
        <dbReference type="Proteomes" id="UP001346877"/>
    </source>
</evidence>
<dbReference type="PROSITE" id="PS51257">
    <property type="entry name" value="PROKAR_LIPOPROTEIN"/>
    <property type="match status" value="1"/>
</dbReference>
<evidence type="ECO:0008006" key="5">
    <source>
        <dbReference type="Google" id="ProtNLM"/>
    </source>
</evidence>
<dbReference type="EMBL" id="CP107941">
    <property type="protein sequence ID" value="WUI85838.1"/>
    <property type="molecule type" value="Genomic_DNA"/>
</dbReference>
<feature type="region of interest" description="Disordered" evidence="1">
    <location>
        <begin position="27"/>
        <end position="67"/>
    </location>
</feature>
<keyword evidence="2" id="KW-0732">Signal</keyword>
<sequence>MNRFGLTCTVVVSAALLALAGCGEEDSTAASAPSASASDTSTAPSAAAPSSSTGATGGASDKELCQNAKSAGDEMKGAFLTAMQSGKEPEPAVFQEIMKGLEQKMVAAATAGGDSKVAGLMRDFAAEAGKVAVAADPGTAAANPTFEKVGEDLSAACKAAGVKATF</sequence>
<reference evidence="3 4" key="1">
    <citation type="submission" date="2022-10" db="EMBL/GenBank/DDBJ databases">
        <title>The complete genomes of actinobacterial strains from the NBC collection.</title>
        <authorList>
            <person name="Joergensen T.S."/>
            <person name="Alvarez Arevalo M."/>
            <person name="Sterndorff E.B."/>
            <person name="Faurdal D."/>
            <person name="Vuksanovic O."/>
            <person name="Mourched A.-S."/>
            <person name="Charusanti P."/>
            <person name="Shaw S."/>
            <person name="Blin K."/>
            <person name="Weber T."/>
        </authorList>
    </citation>
    <scope>NUCLEOTIDE SEQUENCE [LARGE SCALE GENOMIC DNA]</scope>
    <source>
        <strain evidence="3 4">NBC_00396</strain>
    </source>
</reference>
<proteinExistence type="predicted"/>
<evidence type="ECO:0000256" key="2">
    <source>
        <dbReference type="SAM" id="SignalP"/>
    </source>
</evidence>
<protein>
    <recommendedName>
        <fullName evidence="5">Lipoprotein</fullName>
    </recommendedName>
</protein>
<feature type="compositionally biased region" description="Low complexity" evidence="1">
    <location>
        <begin position="28"/>
        <end position="54"/>
    </location>
</feature>